<keyword evidence="6 8" id="KW-0645">Protease</keyword>
<feature type="active site" description="Proton donor" evidence="9">
    <location>
        <position position="301"/>
    </location>
</feature>
<keyword evidence="5 8" id="KW-0963">Cytoplasm</keyword>
<dbReference type="GO" id="GO:0006508">
    <property type="term" value="P:proteolysis"/>
    <property type="evidence" value="ECO:0007669"/>
    <property type="project" value="UniProtKB-KW"/>
</dbReference>
<evidence type="ECO:0000256" key="6">
    <source>
        <dbReference type="ARBA" id="ARBA00022670"/>
    </source>
</evidence>
<proteinExistence type="inferred from homology"/>
<dbReference type="Proteomes" id="UP000002072">
    <property type="component" value="Chromosome"/>
</dbReference>
<evidence type="ECO:0000256" key="2">
    <source>
        <dbReference type="ARBA" id="ARBA00004496"/>
    </source>
</evidence>
<dbReference type="PANTHER" id="PTHR43722:SF1">
    <property type="entry name" value="PROLINE IMINOPEPTIDASE"/>
    <property type="match status" value="1"/>
</dbReference>
<dbReference type="InterPro" id="IPR029058">
    <property type="entry name" value="AB_hydrolase_fold"/>
</dbReference>
<feature type="domain" description="AB hydrolase-1" evidence="11">
    <location>
        <begin position="47"/>
        <end position="305"/>
    </location>
</feature>
<dbReference type="InterPro" id="IPR000073">
    <property type="entry name" value="AB_hydrolase_1"/>
</dbReference>
<dbReference type="NCBIfam" id="TIGR01249">
    <property type="entry name" value="pro_imino_pep_1"/>
    <property type="match status" value="1"/>
</dbReference>
<evidence type="ECO:0000256" key="8">
    <source>
        <dbReference type="PIRNR" id="PIRNR006431"/>
    </source>
</evidence>
<dbReference type="EC" id="3.4.11.5" evidence="8 10"/>
<dbReference type="RefSeq" id="WP_012859387.1">
    <property type="nucleotide sequence ID" value="NC_013515.1"/>
</dbReference>
<evidence type="ECO:0000313" key="12">
    <source>
        <dbReference type="EMBL" id="ACZ01841.1"/>
    </source>
</evidence>
<comment type="similarity">
    <text evidence="3 8 10">Belongs to the peptidase S33 family.</text>
</comment>
<feature type="active site" evidence="9">
    <location>
        <position position="273"/>
    </location>
</feature>
<dbReference type="SUPFAM" id="SSF53474">
    <property type="entry name" value="alpha/beta-Hydrolases"/>
    <property type="match status" value="1"/>
</dbReference>
<dbReference type="PIRSF" id="PIRSF006431">
    <property type="entry name" value="Pept_S33"/>
    <property type="match status" value="1"/>
</dbReference>
<evidence type="ECO:0000256" key="9">
    <source>
        <dbReference type="PIRSR" id="PIRSR006431-1"/>
    </source>
</evidence>
<dbReference type="KEGG" id="smf:Smon_1402"/>
<evidence type="ECO:0000256" key="5">
    <source>
        <dbReference type="ARBA" id="ARBA00022490"/>
    </source>
</evidence>
<dbReference type="InterPro" id="IPR005944">
    <property type="entry name" value="Pro_iminopeptidase"/>
</dbReference>
<evidence type="ECO:0000256" key="4">
    <source>
        <dbReference type="ARBA" id="ARBA00022438"/>
    </source>
</evidence>
<comment type="subcellular location">
    <subcellularLocation>
        <location evidence="2 8">Cytoplasm</location>
    </subcellularLocation>
</comment>
<dbReference type="GO" id="GO:0004177">
    <property type="term" value="F:aminopeptidase activity"/>
    <property type="evidence" value="ECO:0007669"/>
    <property type="project" value="UniProtKB-UniRule"/>
</dbReference>
<keyword evidence="4 8" id="KW-0031">Aminopeptidase</keyword>
<dbReference type="Gene3D" id="3.40.50.1820">
    <property type="entry name" value="alpha/beta hydrolase"/>
    <property type="match status" value="1"/>
</dbReference>
<evidence type="ECO:0000313" key="13">
    <source>
        <dbReference type="Proteomes" id="UP000002072"/>
    </source>
</evidence>
<dbReference type="ESTHER" id="strm9-d1avt1">
    <property type="family name" value="Proline_iminopeptidase"/>
</dbReference>
<evidence type="ECO:0000256" key="3">
    <source>
        <dbReference type="ARBA" id="ARBA00010088"/>
    </source>
</evidence>
<dbReference type="GeneID" id="29673489"/>
<dbReference type="PRINTS" id="PR00111">
    <property type="entry name" value="ABHYDROLASE"/>
</dbReference>
<dbReference type="Pfam" id="PF00561">
    <property type="entry name" value="Abhydrolase_1"/>
    <property type="match status" value="1"/>
</dbReference>
<dbReference type="MEROPS" id="S33.001"/>
<reference evidence="12 13" key="1">
    <citation type="journal article" date="2009" name="Stand. Genomic Sci.">
        <title>Complete genome sequence of Streptobacillus moniliformis type strain (9901T).</title>
        <authorList>
            <person name="Nolan M."/>
            <person name="Gronow S."/>
            <person name="Lapidus A."/>
            <person name="Ivanova N."/>
            <person name="Copeland A."/>
            <person name="Lucas S."/>
            <person name="Del Rio T.G."/>
            <person name="Chen F."/>
            <person name="Tice H."/>
            <person name="Pitluck S."/>
            <person name="Cheng J.F."/>
            <person name="Sims D."/>
            <person name="Meincke L."/>
            <person name="Bruce D."/>
            <person name="Goodwin L."/>
            <person name="Brettin T."/>
            <person name="Han C."/>
            <person name="Detter J.C."/>
            <person name="Ovchinikova G."/>
            <person name="Pati A."/>
            <person name="Mavromatis K."/>
            <person name="Mikhailova N."/>
            <person name="Chen A."/>
            <person name="Palaniappan K."/>
            <person name="Land M."/>
            <person name="Hauser L."/>
            <person name="Chang Y.J."/>
            <person name="Jeffries C.D."/>
            <person name="Rohde M."/>
            <person name="Sproer C."/>
            <person name="Goker M."/>
            <person name="Bristow J."/>
            <person name="Eisen J.A."/>
            <person name="Markowitz V."/>
            <person name="Hugenholtz P."/>
            <person name="Kyrpides N.C."/>
            <person name="Klenk H.P."/>
            <person name="Chain P."/>
        </authorList>
    </citation>
    <scope>NUCLEOTIDE SEQUENCE [LARGE SCALE GENOMIC DNA]</scope>
    <source>
        <strain evidence="13">ATCC 14647 / DSM 12112 / NCTC 10651 / 9901</strain>
    </source>
</reference>
<name>D1AVT1_STRM9</name>
<dbReference type="GO" id="GO:0005737">
    <property type="term" value="C:cytoplasm"/>
    <property type="evidence" value="ECO:0007669"/>
    <property type="project" value="UniProtKB-SubCell"/>
</dbReference>
<dbReference type="EMBL" id="CP001779">
    <property type="protein sequence ID" value="ACZ01841.1"/>
    <property type="molecule type" value="Genomic_DNA"/>
</dbReference>
<feature type="active site" description="Nucleophile" evidence="9">
    <location>
        <position position="121"/>
    </location>
</feature>
<evidence type="ECO:0000259" key="11">
    <source>
        <dbReference type="Pfam" id="PF00561"/>
    </source>
</evidence>
<dbReference type="OrthoDB" id="9775557at2"/>
<keyword evidence="7 8" id="KW-0378">Hydrolase</keyword>
<dbReference type="PANTHER" id="PTHR43722">
    <property type="entry name" value="PROLINE IMINOPEPTIDASE"/>
    <property type="match status" value="1"/>
</dbReference>
<dbReference type="STRING" id="519441.Smon_1402"/>
<evidence type="ECO:0000256" key="10">
    <source>
        <dbReference type="RuleBase" id="RU003421"/>
    </source>
</evidence>
<evidence type="ECO:0000256" key="7">
    <source>
        <dbReference type="ARBA" id="ARBA00022801"/>
    </source>
</evidence>
<dbReference type="eggNOG" id="COG0596">
    <property type="taxonomic scope" value="Bacteria"/>
</dbReference>
<dbReference type="AlphaFoldDB" id="D1AVT1"/>
<dbReference type="HOGENOM" id="CLU_043739_2_2_0"/>
<protein>
    <recommendedName>
        <fullName evidence="8 10">Proline iminopeptidase</fullName>
        <shortName evidence="8">PIP</shortName>
        <ecNumber evidence="8 10">3.4.11.5</ecNumber>
    </recommendedName>
    <alternativeName>
        <fullName evidence="8">Prolyl aminopeptidase</fullName>
    </alternativeName>
</protein>
<organism evidence="12 13">
    <name type="scientific">Streptobacillus moniliformis (strain ATCC 14647 / DSM 12112 / NCTC 10651 / 9901)</name>
    <dbReference type="NCBI Taxonomy" id="519441"/>
    <lineage>
        <taxon>Bacteria</taxon>
        <taxon>Fusobacteriati</taxon>
        <taxon>Fusobacteriota</taxon>
        <taxon>Fusobacteriia</taxon>
        <taxon>Fusobacteriales</taxon>
        <taxon>Leptotrichiaceae</taxon>
        <taxon>Streptobacillus</taxon>
    </lineage>
</organism>
<dbReference type="InterPro" id="IPR002410">
    <property type="entry name" value="Peptidase_S33"/>
</dbReference>
<accession>D1AVT1</accession>
<keyword evidence="13" id="KW-1185">Reference proteome</keyword>
<gene>
    <name evidence="12" type="ordered locus">Smon_1402</name>
</gene>
<evidence type="ECO:0000256" key="1">
    <source>
        <dbReference type="ARBA" id="ARBA00001585"/>
    </source>
</evidence>
<comment type="catalytic activity">
    <reaction evidence="1 8 10">
        <text>Release of N-terminal proline from a peptide.</text>
        <dbReference type="EC" id="3.4.11.5"/>
    </reaction>
</comment>
<dbReference type="PRINTS" id="PR00793">
    <property type="entry name" value="PROAMNOPTASE"/>
</dbReference>
<sequence length="322" mass="37464">MIKEIIGLDISNPLTLQNHEYDEKGYYLENDGHEIYYEISGNEKGIPVVFVHGGPGAPMGDYAKRFFNKDKYRIIVIDQRGCGKSKPFAKIEGNNTFALIDDMEKIREKLNIEKWVVFGGSWGSTLSLVYAINHPERVLKLVLRGIFLARSEDVDWLYKEGASYIYPVEFEKFLSPLTIEERENPVKSYLKYLQMDLEIAKKYAKVWSDWEHSCVRLIRKDNLSEISQSDISMAIIECTYFNNNSFLPTDKYILENSYKIKDLEIDIVHGRYDVDCRLIGAYELYKNLNNARLYIIQDAGHSSLEKGITHKLMEIMEEYSER</sequence>